<comment type="caution">
    <text evidence="2">The sequence shown here is derived from an EMBL/GenBank/DDBJ whole genome shotgun (WGS) entry which is preliminary data.</text>
</comment>
<sequence>MRSLPLTTFLLAWAHLATADDTVMKQRIKVQLFATPSFLSEVSVDAYNNQCLSLDNNLIDGRVQSILVGGHDVATVLQRDDYWACRFYDNYDCKGDVDQYLLIADGVNNLASIGWGTRIHGLRCRNFKDD</sequence>
<dbReference type="Proteomes" id="UP000800039">
    <property type="component" value="Unassembled WGS sequence"/>
</dbReference>
<accession>A0A9P4GDB4</accession>
<feature type="signal peptide" evidence="1">
    <location>
        <begin position="1"/>
        <end position="19"/>
    </location>
</feature>
<feature type="chain" id="PRO_5040370547" description="Ecp2 effector protein domain-containing protein" evidence="1">
    <location>
        <begin position="20"/>
        <end position="130"/>
    </location>
</feature>
<dbReference type="AlphaFoldDB" id="A0A9P4GDB4"/>
<proteinExistence type="predicted"/>
<evidence type="ECO:0008006" key="4">
    <source>
        <dbReference type="Google" id="ProtNLM"/>
    </source>
</evidence>
<evidence type="ECO:0000313" key="2">
    <source>
        <dbReference type="EMBL" id="KAF1843297.1"/>
    </source>
</evidence>
<dbReference type="RefSeq" id="XP_040785860.1">
    <property type="nucleotide sequence ID" value="XM_040933726.1"/>
</dbReference>
<name>A0A9P4GDB4_9PLEO</name>
<keyword evidence="3" id="KW-1185">Reference proteome</keyword>
<keyword evidence="1" id="KW-0732">Signal</keyword>
<gene>
    <name evidence="2" type="ORF">K460DRAFT_368186</name>
</gene>
<dbReference type="EMBL" id="ML976617">
    <property type="protein sequence ID" value="KAF1843297.1"/>
    <property type="molecule type" value="Genomic_DNA"/>
</dbReference>
<evidence type="ECO:0000313" key="3">
    <source>
        <dbReference type="Proteomes" id="UP000800039"/>
    </source>
</evidence>
<organism evidence="2 3">
    <name type="scientific">Cucurbitaria berberidis CBS 394.84</name>
    <dbReference type="NCBI Taxonomy" id="1168544"/>
    <lineage>
        <taxon>Eukaryota</taxon>
        <taxon>Fungi</taxon>
        <taxon>Dikarya</taxon>
        <taxon>Ascomycota</taxon>
        <taxon>Pezizomycotina</taxon>
        <taxon>Dothideomycetes</taxon>
        <taxon>Pleosporomycetidae</taxon>
        <taxon>Pleosporales</taxon>
        <taxon>Pleosporineae</taxon>
        <taxon>Cucurbitariaceae</taxon>
        <taxon>Cucurbitaria</taxon>
    </lineage>
</organism>
<evidence type="ECO:0000256" key="1">
    <source>
        <dbReference type="SAM" id="SignalP"/>
    </source>
</evidence>
<reference evidence="2" key="1">
    <citation type="submission" date="2020-01" db="EMBL/GenBank/DDBJ databases">
        <authorList>
            <consortium name="DOE Joint Genome Institute"/>
            <person name="Haridas S."/>
            <person name="Albert R."/>
            <person name="Binder M."/>
            <person name="Bloem J."/>
            <person name="Labutti K."/>
            <person name="Salamov A."/>
            <person name="Andreopoulos B."/>
            <person name="Baker S.E."/>
            <person name="Barry K."/>
            <person name="Bills G."/>
            <person name="Bluhm B.H."/>
            <person name="Cannon C."/>
            <person name="Castanera R."/>
            <person name="Culley D.E."/>
            <person name="Daum C."/>
            <person name="Ezra D."/>
            <person name="Gonzalez J.B."/>
            <person name="Henrissat B."/>
            <person name="Kuo A."/>
            <person name="Liang C."/>
            <person name="Lipzen A."/>
            <person name="Lutzoni F."/>
            <person name="Magnuson J."/>
            <person name="Mondo S."/>
            <person name="Nolan M."/>
            <person name="Ohm R."/>
            <person name="Pangilinan J."/>
            <person name="Park H.-J."/>
            <person name="Ramirez L."/>
            <person name="Alfaro M."/>
            <person name="Sun H."/>
            <person name="Tritt A."/>
            <person name="Yoshinaga Y."/>
            <person name="Zwiers L.-H."/>
            <person name="Turgeon B.G."/>
            <person name="Goodwin S.B."/>
            <person name="Spatafora J.W."/>
            <person name="Crous P.W."/>
            <person name="Grigoriev I.V."/>
        </authorList>
    </citation>
    <scope>NUCLEOTIDE SEQUENCE</scope>
    <source>
        <strain evidence="2">CBS 394.84</strain>
    </source>
</reference>
<dbReference type="GeneID" id="63850977"/>
<dbReference type="OrthoDB" id="3774233at2759"/>
<protein>
    <recommendedName>
        <fullName evidence="4">Ecp2 effector protein domain-containing protein</fullName>
    </recommendedName>
</protein>